<organism evidence="1 2">
    <name type="scientific">Methanobrevibacter smithii DSM 2374</name>
    <dbReference type="NCBI Taxonomy" id="521002"/>
    <lineage>
        <taxon>Archaea</taxon>
        <taxon>Methanobacteriati</taxon>
        <taxon>Methanobacteriota</taxon>
        <taxon>Methanomada group</taxon>
        <taxon>Methanobacteria</taxon>
        <taxon>Methanobacteriales</taxon>
        <taxon>Methanobacteriaceae</taxon>
        <taxon>Methanobrevibacter</taxon>
    </lineage>
</organism>
<accession>D2ZRV0</accession>
<dbReference type="SUPFAM" id="SSF49373">
    <property type="entry name" value="Invasin/intimin cell-adhesion fragments"/>
    <property type="match status" value="1"/>
</dbReference>
<dbReference type="InterPro" id="IPR013783">
    <property type="entry name" value="Ig-like_fold"/>
</dbReference>
<dbReference type="Proteomes" id="UP000004028">
    <property type="component" value="Unassembled WGS sequence"/>
</dbReference>
<dbReference type="PATRIC" id="fig|521002.11.peg.1534"/>
<reference evidence="1 2" key="1">
    <citation type="submission" date="2010-01" db="EMBL/GenBank/DDBJ databases">
        <authorList>
            <person name="Weinstock G."/>
            <person name="Sodergren E."/>
            <person name="Clifton S."/>
            <person name="Fulton L."/>
            <person name="Fulton B."/>
            <person name="Courtney L."/>
            <person name="Fronick C."/>
            <person name="Harrison M."/>
            <person name="Strong C."/>
            <person name="Farmer C."/>
            <person name="Delahaunty K."/>
            <person name="Markovic C."/>
            <person name="Hall O."/>
            <person name="Minx P."/>
            <person name="Tomlinson C."/>
            <person name="Mitreva M."/>
            <person name="Nelson J."/>
            <person name="Hou S."/>
            <person name="Wollam A."/>
            <person name="Pepin K.H."/>
            <person name="Johnson M."/>
            <person name="Bhonagiri V."/>
            <person name="Nash W.E."/>
            <person name="Warren W."/>
            <person name="Chinwalla A."/>
            <person name="Mardis E.R."/>
            <person name="Wilson R.K."/>
        </authorList>
    </citation>
    <scope>NUCLEOTIDE SEQUENCE [LARGE SCALE GENOMIC DNA]</scope>
    <source>
        <strain evidence="1 2">DSM 2374</strain>
    </source>
</reference>
<name>D2ZRV0_METSM</name>
<gene>
    <name evidence="1" type="ORF">METSMIF1_03584</name>
</gene>
<evidence type="ECO:0000313" key="1">
    <source>
        <dbReference type="EMBL" id="EFC92550.1"/>
    </source>
</evidence>
<protein>
    <recommendedName>
        <fullName evidence="3">Adhesin-like protein</fullName>
    </recommendedName>
</protein>
<dbReference type="AlphaFoldDB" id="D2ZRV0"/>
<dbReference type="RefSeq" id="WP_004034272.1">
    <property type="nucleotide sequence ID" value="NZ_GG704759.1"/>
</dbReference>
<evidence type="ECO:0000313" key="2">
    <source>
        <dbReference type="Proteomes" id="UP000004028"/>
    </source>
</evidence>
<dbReference type="Gene3D" id="2.60.40.10">
    <property type="entry name" value="Immunoglobulins"/>
    <property type="match status" value="1"/>
</dbReference>
<comment type="caution">
    <text evidence="1">The sequence shown here is derived from an EMBL/GenBank/DDBJ whole genome shotgun (WGS) entry which is preliminary data.</text>
</comment>
<dbReference type="InterPro" id="IPR008964">
    <property type="entry name" value="Invasin/intimin_cell_adhesion"/>
</dbReference>
<sequence>MKLKKIVLILLLTLALFSISSVSAQKNIDVNTTNNINPLNEVLIDETIATSNELTNKSSIISNDLEKYYKDDKGFCATFYNENGTPLTNKNITFSVNGVSYIKTTDNNGTAKLNINLESGNYTIISYNPTTNETITNNITVLSSINGNDLTKYFKNATQYSVTLYDKTGKALVNKTVRFNINGIFYERKTNEKGVAQLNINLDPGNYIVTVYNLITGEEKSNNINVVSRIQLLDLNNASNVILPEGYVIPVMFIGNGKAYAQCRATTLDEKGNPLANQLVTFNINGIIYKGTTDKFGIIDAIIYVNADWGNTYHICTATFGESFASQTVIVKRFVMG</sequence>
<proteinExistence type="predicted"/>
<dbReference type="HOGENOM" id="CLU_825418_0_0_2"/>
<evidence type="ECO:0008006" key="3">
    <source>
        <dbReference type="Google" id="ProtNLM"/>
    </source>
</evidence>
<dbReference type="EMBL" id="ABYV02000011">
    <property type="protein sequence ID" value="EFC92550.1"/>
    <property type="molecule type" value="Genomic_DNA"/>
</dbReference>